<sequence length="173" mass="18076">MMIPSAVRQLLLPALLVVIASAASAAEPSGCAAFKWPVDRERAMLTAPDVTRLDTGAELAAPPTTAMKLVLRPTAEAALPTPPERGSATDRFAGFLRIEKIAKPGNYTIALSSAGWLDVVQDGKLLKPTAFSGATDCAGIRKLVRYELGAGKLLLQISGVDSDAIVLAILPVD</sequence>
<reference evidence="2" key="1">
    <citation type="submission" date="2020-07" db="EMBL/GenBank/DDBJ databases">
        <title>Huge and variable diversity of episymbiotic CPR bacteria and DPANN archaea in groundwater ecosystems.</title>
        <authorList>
            <person name="He C.Y."/>
            <person name="Keren R."/>
            <person name="Whittaker M."/>
            <person name="Farag I.F."/>
            <person name="Doudna J."/>
            <person name="Cate J.H.D."/>
            <person name="Banfield J.F."/>
        </authorList>
    </citation>
    <scope>NUCLEOTIDE SEQUENCE</scope>
    <source>
        <strain evidence="2">NC_groundwater_1818_Pr3_B-0.1um_66_35</strain>
    </source>
</reference>
<feature type="signal peptide" evidence="1">
    <location>
        <begin position="1"/>
        <end position="25"/>
    </location>
</feature>
<evidence type="ECO:0000313" key="2">
    <source>
        <dbReference type="EMBL" id="MBI5132465.1"/>
    </source>
</evidence>
<dbReference type="AlphaFoldDB" id="A0A933S2H5"/>
<proteinExistence type="predicted"/>
<protein>
    <submittedName>
        <fullName evidence="2">Uncharacterized protein</fullName>
    </submittedName>
</protein>
<comment type="caution">
    <text evidence="2">The sequence shown here is derived from an EMBL/GenBank/DDBJ whole genome shotgun (WGS) entry which is preliminary data.</text>
</comment>
<name>A0A933S2H5_RHOPL</name>
<gene>
    <name evidence="2" type="ORF">HZA66_23740</name>
</gene>
<evidence type="ECO:0000313" key="3">
    <source>
        <dbReference type="Proteomes" id="UP000782519"/>
    </source>
</evidence>
<feature type="chain" id="PRO_5036990124" evidence="1">
    <location>
        <begin position="26"/>
        <end position="173"/>
    </location>
</feature>
<organism evidence="2 3">
    <name type="scientific">Rhodopseudomonas palustris</name>
    <dbReference type="NCBI Taxonomy" id="1076"/>
    <lineage>
        <taxon>Bacteria</taxon>
        <taxon>Pseudomonadati</taxon>
        <taxon>Pseudomonadota</taxon>
        <taxon>Alphaproteobacteria</taxon>
        <taxon>Hyphomicrobiales</taxon>
        <taxon>Nitrobacteraceae</taxon>
        <taxon>Rhodopseudomonas</taxon>
    </lineage>
</organism>
<accession>A0A933S2H5</accession>
<dbReference type="Proteomes" id="UP000782519">
    <property type="component" value="Unassembled WGS sequence"/>
</dbReference>
<keyword evidence="1" id="KW-0732">Signal</keyword>
<evidence type="ECO:0000256" key="1">
    <source>
        <dbReference type="SAM" id="SignalP"/>
    </source>
</evidence>
<dbReference type="EMBL" id="JACRJB010000067">
    <property type="protein sequence ID" value="MBI5132465.1"/>
    <property type="molecule type" value="Genomic_DNA"/>
</dbReference>